<evidence type="ECO:0000256" key="1">
    <source>
        <dbReference type="ARBA" id="ARBA00022598"/>
    </source>
</evidence>
<dbReference type="Gene3D" id="3.30.590.20">
    <property type="match status" value="1"/>
</dbReference>
<evidence type="ECO:0000256" key="4">
    <source>
        <dbReference type="ARBA" id="ARBA00048819"/>
    </source>
</evidence>
<dbReference type="AlphaFoldDB" id="A0A238YVF3"/>
<dbReference type="GO" id="GO:0042398">
    <property type="term" value="P:modified amino acid biosynthetic process"/>
    <property type="evidence" value="ECO:0007669"/>
    <property type="project" value="InterPro"/>
</dbReference>
<evidence type="ECO:0000256" key="5">
    <source>
        <dbReference type="HAMAP-Rule" id="MF_01609"/>
    </source>
</evidence>
<dbReference type="PANTHER" id="PTHR36510">
    <property type="entry name" value="GLUTAMATE--CYSTEINE LIGASE 2-RELATED"/>
    <property type="match status" value="1"/>
</dbReference>
<gene>
    <name evidence="6" type="ORF">SAMN06265355_106262</name>
</gene>
<protein>
    <recommendedName>
        <fullName evidence="5">Putative glutamate--cysteine ligase 2</fullName>
        <ecNumber evidence="5">6.3.2.2</ecNumber>
    </recommendedName>
    <alternativeName>
        <fullName evidence="5">Gamma-glutamylcysteine synthetase 2</fullName>
        <shortName evidence="5">GCS 2</shortName>
        <shortName evidence="5">Gamma-GCS 2</shortName>
    </alternativeName>
</protein>
<keyword evidence="3 5" id="KW-0067">ATP-binding</keyword>
<dbReference type="InterPro" id="IPR050141">
    <property type="entry name" value="GCL_type2/YbdK_subfam"/>
</dbReference>
<dbReference type="PANTHER" id="PTHR36510:SF1">
    <property type="entry name" value="GLUTAMATE--CYSTEINE LIGASE 2-RELATED"/>
    <property type="match status" value="1"/>
</dbReference>
<dbReference type="GO" id="GO:0005524">
    <property type="term" value="F:ATP binding"/>
    <property type="evidence" value="ECO:0007669"/>
    <property type="project" value="UniProtKB-KW"/>
</dbReference>
<evidence type="ECO:0000313" key="6">
    <source>
        <dbReference type="EMBL" id="SNR75040.1"/>
    </source>
</evidence>
<dbReference type="NCBIfam" id="TIGR02050">
    <property type="entry name" value="gshA_cyan_rel"/>
    <property type="match status" value="1"/>
</dbReference>
<dbReference type="InterPro" id="IPR011793">
    <property type="entry name" value="YbdK"/>
</dbReference>
<dbReference type="EC" id="6.3.2.2" evidence="5"/>
<organism evidence="6 7">
    <name type="scientific">Actinomadura mexicana</name>
    <dbReference type="NCBI Taxonomy" id="134959"/>
    <lineage>
        <taxon>Bacteria</taxon>
        <taxon>Bacillati</taxon>
        <taxon>Actinomycetota</taxon>
        <taxon>Actinomycetes</taxon>
        <taxon>Streptosporangiales</taxon>
        <taxon>Thermomonosporaceae</taxon>
        <taxon>Actinomadura</taxon>
    </lineage>
</organism>
<keyword evidence="7" id="KW-1185">Reference proteome</keyword>
<evidence type="ECO:0000256" key="3">
    <source>
        <dbReference type="ARBA" id="ARBA00022840"/>
    </source>
</evidence>
<reference evidence="7" key="1">
    <citation type="submission" date="2017-06" db="EMBL/GenBank/DDBJ databases">
        <authorList>
            <person name="Varghese N."/>
            <person name="Submissions S."/>
        </authorList>
    </citation>
    <scope>NUCLEOTIDE SEQUENCE [LARGE SCALE GENOMIC DNA]</scope>
    <source>
        <strain evidence="7">DSM 44485</strain>
    </source>
</reference>
<evidence type="ECO:0000313" key="7">
    <source>
        <dbReference type="Proteomes" id="UP000198420"/>
    </source>
</evidence>
<keyword evidence="2 5" id="KW-0547">Nucleotide-binding</keyword>
<dbReference type="NCBIfam" id="NF010041">
    <property type="entry name" value="PRK13517.1-1"/>
    <property type="match status" value="1"/>
</dbReference>
<dbReference type="Pfam" id="PF04107">
    <property type="entry name" value="GCS2"/>
    <property type="match status" value="1"/>
</dbReference>
<comment type="catalytic activity">
    <reaction evidence="4 5">
        <text>L-cysteine + L-glutamate + ATP = gamma-L-glutamyl-L-cysteine + ADP + phosphate + H(+)</text>
        <dbReference type="Rhea" id="RHEA:13285"/>
        <dbReference type="ChEBI" id="CHEBI:15378"/>
        <dbReference type="ChEBI" id="CHEBI:29985"/>
        <dbReference type="ChEBI" id="CHEBI:30616"/>
        <dbReference type="ChEBI" id="CHEBI:35235"/>
        <dbReference type="ChEBI" id="CHEBI:43474"/>
        <dbReference type="ChEBI" id="CHEBI:58173"/>
        <dbReference type="ChEBI" id="CHEBI:456216"/>
        <dbReference type="EC" id="6.3.2.2"/>
    </reaction>
</comment>
<evidence type="ECO:0000256" key="2">
    <source>
        <dbReference type="ARBA" id="ARBA00022741"/>
    </source>
</evidence>
<keyword evidence="1 5" id="KW-0436">Ligase</keyword>
<dbReference type="EMBL" id="FZNP01000006">
    <property type="protein sequence ID" value="SNR75040.1"/>
    <property type="molecule type" value="Genomic_DNA"/>
</dbReference>
<dbReference type="InterPro" id="IPR014746">
    <property type="entry name" value="Gln_synth/guanido_kin_cat_dom"/>
</dbReference>
<comment type="similarity">
    <text evidence="5">Belongs to the glutamate--cysteine ligase type 2 family. YbdK subfamily.</text>
</comment>
<accession>A0A238YVF3</accession>
<dbReference type="HAMAP" id="MF_01609">
    <property type="entry name" value="Glu_cys_ligase_2"/>
    <property type="match status" value="1"/>
</dbReference>
<dbReference type="Proteomes" id="UP000198420">
    <property type="component" value="Unassembled WGS sequence"/>
</dbReference>
<dbReference type="GO" id="GO:0004357">
    <property type="term" value="F:glutamate-cysteine ligase activity"/>
    <property type="evidence" value="ECO:0007669"/>
    <property type="project" value="UniProtKB-EC"/>
</dbReference>
<dbReference type="InterPro" id="IPR006336">
    <property type="entry name" value="GCS2"/>
</dbReference>
<dbReference type="SUPFAM" id="SSF55931">
    <property type="entry name" value="Glutamine synthetase/guanido kinase"/>
    <property type="match status" value="1"/>
</dbReference>
<proteinExistence type="inferred from homology"/>
<name>A0A238YVF3_9ACTN</name>
<comment type="function">
    <text evidence="5">ATP-dependent carboxylate-amine ligase which exhibits weak glutamate--cysteine ligase activity.</text>
</comment>
<sequence length="384" mass="41235">MLAGKDCLVTLRAGARTFGVEEELLLVDPETGAPQALSGSVIHYARRHDELFLTGGRRTKALETELQREQLETATPVCGSLDELSDHVRSARVAAGQSAAGVGAAVAALATSPVSVRPSLTPSHRYLRMSDAFGPTADEQLTCGCHVHVGIESPQEGVAVLDRIRPWLPPLLALSANSPFWQGTDTGSDSWRHQVWGRWPSSGPTGLFGSASAYRTAVEALLATGVLVDEGMIYFDARLSRRYPTVEIRVADVCLDADDAVLMGALVRALVDTAADAWQRSEPPDPVRTDLVRLAMWRAGRSGLREELVHPRTHTAAPAREVVTTLVEHLAPALDRAGDLDTVTKLVGGVLERGNGARFQRAAYARSGDTRSVVIAAVRRTMTV</sequence>